<dbReference type="Proteomes" id="UP001146019">
    <property type="component" value="Unassembled WGS sequence"/>
</dbReference>
<proteinExistence type="predicted"/>
<evidence type="ECO:0000313" key="3">
    <source>
        <dbReference type="Proteomes" id="UP001146019"/>
    </source>
</evidence>
<protein>
    <submittedName>
        <fullName evidence="2">Uncharacterized protein</fullName>
    </submittedName>
</protein>
<feature type="region of interest" description="Disordered" evidence="1">
    <location>
        <begin position="23"/>
        <end position="47"/>
    </location>
</feature>
<sequence>MDEVSDIELQTGQDIKMKWPNRFKNRKNDSDRPFANQSSDFENFIYL</sequence>
<dbReference type="AlphaFoldDB" id="A0A9X3DWL0"/>
<accession>A0A9X3DWL0</accession>
<reference evidence="2" key="1">
    <citation type="submission" date="2022-11" db="EMBL/GenBank/DDBJ databases">
        <title>Biodiversity and phylogenetic relationships of bacteria.</title>
        <authorList>
            <person name="Machado R.A.R."/>
            <person name="Bhat A."/>
            <person name="Loulou A."/>
            <person name="Kallel S."/>
        </authorList>
    </citation>
    <scope>NUCLEOTIDE SEQUENCE</scope>
    <source>
        <strain evidence="2">A-IN1</strain>
    </source>
</reference>
<evidence type="ECO:0000313" key="2">
    <source>
        <dbReference type="EMBL" id="MCX5469648.1"/>
    </source>
</evidence>
<comment type="caution">
    <text evidence="2">The sequence shown here is derived from an EMBL/GenBank/DDBJ whole genome shotgun (WGS) entry which is preliminary data.</text>
</comment>
<dbReference type="RefSeq" id="WP_266131599.1">
    <property type="nucleotide sequence ID" value="NZ_JAPKMY010000012.1"/>
</dbReference>
<name>A0A9X3DWL0_9GAMM</name>
<dbReference type="EMBL" id="JAPKMY010000012">
    <property type="protein sequence ID" value="MCX5469648.1"/>
    <property type="molecule type" value="Genomic_DNA"/>
</dbReference>
<keyword evidence="3" id="KW-1185">Reference proteome</keyword>
<evidence type="ECO:0000256" key="1">
    <source>
        <dbReference type="SAM" id="MobiDB-lite"/>
    </source>
</evidence>
<gene>
    <name evidence="2" type="ORF">OSH00_18190</name>
</gene>
<organism evidence="2 3">
    <name type="scientific">Acinetobacter nematophilus</name>
    <dbReference type="NCBI Taxonomy" id="2994642"/>
    <lineage>
        <taxon>Bacteria</taxon>
        <taxon>Pseudomonadati</taxon>
        <taxon>Pseudomonadota</taxon>
        <taxon>Gammaproteobacteria</taxon>
        <taxon>Moraxellales</taxon>
        <taxon>Moraxellaceae</taxon>
        <taxon>Acinetobacter</taxon>
    </lineage>
</organism>